<feature type="transmembrane region" description="Helical" evidence="1">
    <location>
        <begin position="60"/>
        <end position="83"/>
    </location>
</feature>
<organism evidence="3 4">
    <name type="scientific">Ameca splendens</name>
    <dbReference type="NCBI Taxonomy" id="208324"/>
    <lineage>
        <taxon>Eukaryota</taxon>
        <taxon>Metazoa</taxon>
        <taxon>Chordata</taxon>
        <taxon>Craniata</taxon>
        <taxon>Vertebrata</taxon>
        <taxon>Euteleostomi</taxon>
        <taxon>Actinopterygii</taxon>
        <taxon>Neopterygii</taxon>
        <taxon>Teleostei</taxon>
        <taxon>Neoteleostei</taxon>
        <taxon>Acanthomorphata</taxon>
        <taxon>Ovalentaria</taxon>
        <taxon>Atherinomorphae</taxon>
        <taxon>Cyprinodontiformes</taxon>
        <taxon>Goodeidae</taxon>
        <taxon>Ameca</taxon>
    </lineage>
</organism>
<sequence>MLFLPLLLFLLLTNYALSAGIADINFIVYSLFFLFIEVTPGLVLCLAVTPFLKRPFACPLVLNPVSLLLMATEGAIAAANWYVLCSSWHRLYCCLKACCLAVFLSWMKPLEKLLLLLTLLRHRKYFWISFYMLVQEDSLL</sequence>
<keyword evidence="4" id="KW-1185">Reference proteome</keyword>
<gene>
    <name evidence="3" type="ORF">AMECASPLE_033173</name>
</gene>
<accession>A0ABV1AD68</accession>
<reference evidence="3 4" key="1">
    <citation type="submission" date="2021-06" db="EMBL/GenBank/DDBJ databases">
        <authorList>
            <person name="Palmer J.M."/>
        </authorList>
    </citation>
    <scope>NUCLEOTIDE SEQUENCE [LARGE SCALE GENOMIC DNA]</scope>
    <source>
        <strain evidence="3 4">AS_MEX2019</strain>
        <tissue evidence="3">Muscle</tissue>
    </source>
</reference>
<evidence type="ECO:0000256" key="1">
    <source>
        <dbReference type="SAM" id="Phobius"/>
    </source>
</evidence>
<keyword evidence="1" id="KW-0472">Membrane</keyword>
<evidence type="ECO:0000313" key="4">
    <source>
        <dbReference type="Proteomes" id="UP001469553"/>
    </source>
</evidence>
<dbReference type="Proteomes" id="UP001469553">
    <property type="component" value="Unassembled WGS sequence"/>
</dbReference>
<proteinExistence type="predicted"/>
<protein>
    <submittedName>
        <fullName evidence="3">Uncharacterized protein</fullName>
    </submittedName>
</protein>
<feature type="chain" id="PRO_5047222078" evidence="2">
    <location>
        <begin position="19"/>
        <end position="140"/>
    </location>
</feature>
<comment type="caution">
    <text evidence="3">The sequence shown here is derived from an EMBL/GenBank/DDBJ whole genome shotgun (WGS) entry which is preliminary data.</text>
</comment>
<keyword evidence="1" id="KW-1133">Transmembrane helix</keyword>
<feature type="transmembrane region" description="Helical" evidence="1">
    <location>
        <begin position="28"/>
        <end position="48"/>
    </location>
</feature>
<name>A0ABV1AD68_9TELE</name>
<dbReference type="EMBL" id="JAHRIP010089086">
    <property type="protein sequence ID" value="MEQ2316513.1"/>
    <property type="molecule type" value="Genomic_DNA"/>
</dbReference>
<keyword evidence="1" id="KW-0812">Transmembrane</keyword>
<evidence type="ECO:0000256" key="2">
    <source>
        <dbReference type="SAM" id="SignalP"/>
    </source>
</evidence>
<keyword evidence="2" id="KW-0732">Signal</keyword>
<evidence type="ECO:0000313" key="3">
    <source>
        <dbReference type="EMBL" id="MEQ2316513.1"/>
    </source>
</evidence>
<feature type="signal peptide" evidence="2">
    <location>
        <begin position="1"/>
        <end position="18"/>
    </location>
</feature>